<protein>
    <submittedName>
        <fullName evidence="2">Uncharacterized protein</fullName>
    </submittedName>
</protein>
<keyword evidence="1" id="KW-1133">Transmembrane helix</keyword>
<keyword evidence="1" id="KW-0812">Transmembrane</keyword>
<proteinExistence type="predicted"/>
<dbReference type="AlphaFoldDB" id="A0A512L987"/>
<comment type="caution">
    <text evidence="2">The sequence shown here is derived from an EMBL/GenBank/DDBJ whole genome shotgun (WGS) entry which is preliminary data.</text>
</comment>
<accession>A0A512L987</accession>
<sequence>MILSIVKLIHAGGADTASRLLYKILGFDNVVFLLSAILSYASMRYERMSVNLEDMADTMFIVGLICMTAASLVLTFEML</sequence>
<organism evidence="2 3">
    <name type="scientific">Sulfuriferula plumbiphila</name>
    <dbReference type="NCBI Taxonomy" id="171865"/>
    <lineage>
        <taxon>Bacteria</taxon>
        <taxon>Pseudomonadati</taxon>
        <taxon>Pseudomonadota</taxon>
        <taxon>Betaproteobacteria</taxon>
        <taxon>Nitrosomonadales</taxon>
        <taxon>Sulfuricellaceae</taxon>
        <taxon>Sulfuriferula</taxon>
    </lineage>
</organism>
<feature type="transmembrane region" description="Helical" evidence="1">
    <location>
        <begin position="20"/>
        <end position="43"/>
    </location>
</feature>
<reference evidence="2 3" key="1">
    <citation type="submission" date="2019-07" db="EMBL/GenBank/DDBJ databases">
        <title>Whole genome shotgun sequence of Thiobacillus plumbophilus NBRC 107929.</title>
        <authorList>
            <person name="Hosoyama A."/>
            <person name="Uohara A."/>
            <person name="Ohji S."/>
            <person name="Ichikawa N."/>
        </authorList>
    </citation>
    <scope>NUCLEOTIDE SEQUENCE [LARGE SCALE GENOMIC DNA]</scope>
    <source>
        <strain evidence="2 3">NBRC 107929</strain>
    </source>
</reference>
<evidence type="ECO:0000313" key="2">
    <source>
        <dbReference type="EMBL" id="GEP31030.1"/>
    </source>
</evidence>
<dbReference type="Proteomes" id="UP000321337">
    <property type="component" value="Unassembled WGS sequence"/>
</dbReference>
<feature type="transmembrane region" description="Helical" evidence="1">
    <location>
        <begin position="55"/>
        <end position="76"/>
    </location>
</feature>
<keyword evidence="3" id="KW-1185">Reference proteome</keyword>
<name>A0A512L987_9PROT</name>
<keyword evidence="1" id="KW-0472">Membrane</keyword>
<dbReference type="EMBL" id="BKAD01000022">
    <property type="protein sequence ID" value="GEP31030.1"/>
    <property type="molecule type" value="Genomic_DNA"/>
</dbReference>
<gene>
    <name evidence="2" type="ORF">TPL01_21680</name>
</gene>
<evidence type="ECO:0000256" key="1">
    <source>
        <dbReference type="SAM" id="Phobius"/>
    </source>
</evidence>
<evidence type="ECO:0000313" key="3">
    <source>
        <dbReference type="Proteomes" id="UP000321337"/>
    </source>
</evidence>